<evidence type="ECO:0000259" key="9">
    <source>
        <dbReference type="Pfam" id="PF00171"/>
    </source>
</evidence>
<dbReference type="GO" id="GO:0005737">
    <property type="term" value="C:cytoplasm"/>
    <property type="evidence" value="ECO:0007669"/>
    <property type="project" value="UniProtKB-SubCell"/>
</dbReference>
<dbReference type="GO" id="GO:0050661">
    <property type="term" value="F:NADP binding"/>
    <property type="evidence" value="ECO:0007669"/>
    <property type="project" value="InterPro"/>
</dbReference>
<evidence type="ECO:0000256" key="6">
    <source>
        <dbReference type="ARBA" id="ARBA00049024"/>
    </source>
</evidence>
<keyword evidence="5 7" id="KW-0560">Oxidoreductase</keyword>
<comment type="similarity">
    <text evidence="7">Belongs to the gamma-glutamyl phosphate reductase family.</text>
</comment>
<dbReference type="EC" id="1.2.1.41" evidence="7"/>
<dbReference type="InterPro" id="IPR012134">
    <property type="entry name" value="Glu-5-SA_DH"/>
</dbReference>
<dbReference type="PANTHER" id="PTHR11063">
    <property type="entry name" value="GLUTAMATE SEMIALDEHYDE DEHYDROGENASE"/>
    <property type="match status" value="1"/>
</dbReference>
<dbReference type="CDD" id="cd07079">
    <property type="entry name" value="ALDH_F18-19_ProA-GPR"/>
    <property type="match status" value="1"/>
</dbReference>
<dbReference type="PIRSF" id="PIRSF000151">
    <property type="entry name" value="GPR"/>
    <property type="match status" value="1"/>
</dbReference>
<dbReference type="InterPro" id="IPR000965">
    <property type="entry name" value="GPR_dom"/>
</dbReference>
<dbReference type="PANTHER" id="PTHR11063:SF8">
    <property type="entry name" value="DELTA-1-PYRROLINE-5-CARBOXYLATE SYNTHASE"/>
    <property type="match status" value="1"/>
</dbReference>
<feature type="region of interest" description="Disordered" evidence="8">
    <location>
        <begin position="1"/>
        <end position="21"/>
    </location>
</feature>
<dbReference type="GO" id="GO:0055129">
    <property type="term" value="P:L-proline biosynthetic process"/>
    <property type="evidence" value="ECO:0007669"/>
    <property type="project" value="UniProtKB-UniRule"/>
</dbReference>
<dbReference type="PROSITE" id="PS01223">
    <property type="entry name" value="PROA"/>
    <property type="match status" value="1"/>
</dbReference>
<keyword evidence="7" id="KW-0963">Cytoplasm</keyword>
<evidence type="ECO:0000256" key="3">
    <source>
        <dbReference type="ARBA" id="ARBA00022650"/>
    </source>
</evidence>
<dbReference type="AlphaFoldDB" id="A0A918BZJ2"/>
<gene>
    <name evidence="7 10" type="primary">proA</name>
    <name evidence="10" type="ORF">GCM10008957_10380</name>
</gene>
<accession>A0A918BZJ2</accession>
<dbReference type="GO" id="GO:0004350">
    <property type="term" value="F:glutamate-5-semialdehyde dehydrogenase activity"/>
    <property type="evidence" value="ECO:0007669"/>
    <property type="project" value="UniProtKB-UniRule"/>
</dbReference>
<dbReference type="NCBIfam" id="NF001221">
    <property type="entry name" value="PRK00197.1"/>
    <property type="match status" value="1"/>
</dbReference>
<dbReference type="InterPro" id="IPR015590">
    <property type="entry name" value="Aldehyde_DH_dom"/>
</dbReference>
<protein>
    <recommendedName>
        <fullName evidence="7">Gamma-glutamyl phosphate reductase</fullName>
        <shortName evidence="7">GPR</shortName>
        <ecNumber evidence="7">1.2.1.41</ecNumber>
    </recommendedName>
    <alternativeName>
        <fullName evidence="7">Glutamate-5-semialdehyde dehydrogenase</fullName>
    </alternativeName>
    <alternativeName>
        <fullName evidence="7">Glutamyl-gamma-semialdehyde dehydrogenase</fullName>
        <shortName evidence="7">GSA dehydrogenase</shortName>
    </alternativeName>
</protein>
<evidence type="ECO:0000256" key="7">
    <source>
        <dbReference type="HAMAP-Rule" id="MF_00412"/>
    </source>
</evidence>
<dbReference type="InterPro" id="IPR016161">
    <property type="entry name" value="Ald_DH/histidinol_DH"/>
</dbReference>
<dbReference type="Proteomes" id="UP000603865">
    <property type="component" value="Unassembled WGS sequence"/>
</dbReference>
<dbReference type="EMBL" id="BMQL01000004">
    <property type="protein sequence ID" value="GGQ99681.1"/>
    <property type="molecule type" value="Genomic_DNA"/>
</dbReference>
<reference evidence="10" key="1">
    <citation type="journal article" date="2014" name="Int. J. Syst. Evol. Microbiol.">
        <title>Complete genome sequence of Corynebacterium casei LMG S-19264T (=DSM 44701T), isolated from a smear-ripened cheese.</title>
        <authorList>
            <consortium name="US DOE Joint Genome Institute (JGI-PGF)"/>
            <person name="Walter F."/>
            <person name="Albersmeier A."/>
            <person name="Kalinowski J."/>
            <person name="Ruckert C."/>
        </authorList>
    </citation>
    <scope>NUCLEOTIDE SEQUENCE</scope>
    <source>
        <strain evidence="10">JCM 31311</strain>
    </source>
</reference>
<evidence type="ECO:0000313" key="11">
    <source>
        <dbReference type="Proteomes" id="UP000603865"/>
    </source>
</evidence>
<dbReference type="InterPro" id="IPR016162">
    <property type="entry name" value="Ald_DH_N"/>
</dbReference>
<evidence type="ECO:0000256" key="2">
    <source>
        <dbReference type="ARBA" id="ARBA00022605"/>
    </source>
</evidence>
<reference evidence="10" key="2">
    <citation type="submission" date="2020-09" db="EMBL/GenBank/DDBJ databases">
        <authorList>
            <person name="Sun Q."/>
            <person name="Ohkuma M."/>
        </authorList>
    </citation>
    <scope>NUCLEOTIDE SEQUENCE</scope>
    <source>
        <strain evidence="10">JCM 31311</strain>
    </source>
</reference>
<dbReference type="Gene3D" id="3.40.309.10">
    <property type="entry name" value="Aldehyde Dehydrogenase, Chain A, domain 2"/>
    <property type="match status" value="1"/>
</dbReference>
<dbReference type="SUPFAM" id="SSF53720">
    <property type="entry name" value="ALDH-like"/>
    <property type="match status" value="1"/>
</dbReference>
<comment type="subcellular location">
    <subcellularLocation>
        <location evidence="7">Cytoplasm</location>
    </subcellularLocation>
</comment>
<evidence type="ECO:0000256" key="1">
    <source>
        <dbReference type="ARBA" id="ARBA00004985"/>
    </source>
</evidence>
<keyword evidence="2 7" id="KW-0028">Amino-acid biosynthesis</keyword>
<comment type="function">
    <text evidence="7">Catalyzes the NADPH-dependent reduction of L-glutamate 5-phosphate into L-glutamate 5-semialdehyde and phosphate. The product spontaneously undergoes cyclization to form 1-pyrroline-5-carboxylate.</text>
</comment>
<evidence type="ECO:0000313" key="10">
    <source>
        <dbReference type="EMBL" id="GGQ99681.1"/>
    </source>
</evidence>
<keyword evidence="11" id="KW-1185">Reference proteome</keyword>
<dbReference type="HAMAP" id="MF_00412">
    <property type="entry name" value="ProA"/>
    <property type="match status" value="1"/>
</dbReference>
<comment type="caution">
    <text evidence="10">The sequence shown here is derived from an EMBL/GenBank/DDBJ whole genome shotgun (WGS) entry which is preliminary data.</text>
</comment>
<feature type="domain" description="Aldehyde dehydrogenase" evidence="9">
    <location>
        <begin position="47"/>
        <end position="259"/>
    </location>
</feature>
<dbReference type="InterPro" id="IPR020593">
    <property type="entry name" value="G-glutamylP_reductase_CS"/>
</dbReference>
<proteinExistence type="inferred from homology"/>
<organism evidence="10 11">
    <name type="scientific">Deinococcus ruber</name>
    <dbReference type="NCBI Taxonomy" id="1848197"/>
    <lineage>
        <taxon>Bacteria</taxon>
        <taxon>Thermotogati</taxon>
        <taxon>Deinococcota</taxon>
        <taxon>Deinococci</taxon>
        <taxon>Deinococcales</taxon>
        <taxon>Deinococcaceae</taxon>
        <taxon>Deinococcus</taxon>
    </lineage>
</organism>
<keyword evidence="4 7" id="KW-0521">NADP</keyword>
<comment type="catalytic activity">
    <reaction evidence="6 7">
        <text>L-glutamate 5-semialdehyde + phosphate + NADP(+) = L-glutamyl 5-phosphate + NADPH + H(+)</text>
        <dbReference type="Rhea" id="RHEA:19541"/>
        <dbReference type="ChEBI" id="CHEBI:15378"/>
        <dbReference type="ChEBI" id="CHEBI:43474"/>
        <dbReference type="ChEBI" id="CHEBI:57783"/>
        <dbReference type="ChEBI" id="CHEBI:58066"/>
        <dbReference type="ChEBI" id="CHEBI:58274"/>
        <dbReference type="ChEBI" id="CHEBI:58349"/>
        <dbReference type="EC" id="1.2.1.41"/>
    </reaction>
</comment>
<evidence type="ECO:0000256" key="8">
    <source>
        <dbReference type="SAM" id="MobiDB-lite"/>
    </source>
</evidence>
<dbReference type="Pfam" id="PF00171">
    <property type="entry name" value="Aldedh"/>
    <property type="match status" value="1"/>
</dbReference>
<dbReference type="Gene3D" id="3.40.605.10">
    <property type="entry name" value="Aldehyde Dehydrogenase, Chain A, domain 1"/>
    <property type="match status" value="1"/>
</dbReference>
<dbReference type="NCBIfam" id="TIGR00407">
    <property type="entry name" value="proA"/>
    <property type="match status" value="1"/>
</dbReference>
<keyword evidence="3 7" id="KW-0641">Proline biosynthesis</keyword>
<comment type="pathway">
    <text evidence="1 7">Amino-acid biosynthesis; L-proline biosynthesis; L-glutamate 5-semialdehyde from L-glutamate: step 2/2.</text>
</comment>
<name>A0A918BZJ2_9DEIO</name>
<sequence>MSGTERGGVPETIPGAGEGHEPALSGLPYAGCMTANHTLSMPSQTLSVREMAVAARRAGRTLGVLPTEQKNAALLEVAASLRQRSAEILSANAEDVAAARASGLGAALLDRLTLTPARLEGIAADVEHVVTLPDPVGQMLDRAERPNGLQVMKRRVPLGVLGVIYEARPNVTVDVAVLALKSGNAVILRGGRETVRSNAVLVDVIGSAIAAHGIPAASVQVIADPDRARMLELLKLDDLVDAIIPRGGAGLHRYCVENATVPVIVGGVGVVQMYVDASYVQDEEGVQSAAEIVFNSKVQRPSACNALDTLLITPASVHALPGIVRPLLAAGVDVRADPASLEVLHSAGIEALPAAEADYGTEFLALILSVKTVAGLDEAVDYIAQHGGHTDAILTRNDAQAQMFVQNVDSAAVIVNASTRFNDGAQLGLGAEVAVSTQKLHARGPMALQELTTTKWVVLGTGQIRS</sequence>
<dbReference type="InterPro" id="IPR016163">
    <property type="entry name" value="Ald_DH_C"/>
</dbReference>
<evidence type="ECO:0000256" key="4">
    <source>
        <dbReference type="ARBA" id="ARBA00022857"/>
    </source>
</evidence>
<evidence type="ECO:0000256" key="5">
    <source>
        <dbReference type="ARBA" id="ARBA00023002"/>
    </source>
</evidence>